<proteinExistence type="predicted"/>
<evidence type="ECO:0000313" key="3">
    <source>
        <dbReference type="EMBL" id="SHF15492.1"/>
    </source>
</evidence>
<gene>
    <name evidence="3" type="ORF">SAMN05444405_105228</name>
</gene>
<sequence>MSNPLKPYRILQLPSWYLPEGGEFCRDQSLFLKRKGLEVHILANVALPWKKYKLKALTFPWHSFESMEDGLLTFRYYYRRIPKLDKANILAWSKQTMNLFDEYVKIYGKPDLIHAHSCMWGGYAAYLIKQKYDIPYVITEHRGRFGLRSTLAKEGFIPIYKPFLEKGFSNASYVIPVSQQLIDKIKEFLLKEVPIQVISNILDTDFFHYLPRERTDNFTFITVNSFSQPKGYDILLPAFDRLCNNIPNVMLVIVGDNFEDKTFQKILSGCMHRDRIVFTGWNDSRGVLSELQNADSFVLASRVEAQSIAVLEAMSTGLPVVCTEVVPEAIVTPKEGYRVPVEDVVALADAMKTMIFNRDKFDYKAISAHVNSVSGPDVVTEQLISIYEKVLYTKK</sequence>
<dbReference type="EMBL" id="FQTV01000005">
    <property type="protein sequence ID" value="SHF15492.1"/>
    <property type="molecule type" value="Genomic_DNA"/>
</dbReference>
<keyword evidence="4" id="KW-1185">Reference proteome</keyword>
<accession>A0A1M4ZCI0</accession>
<evidence type="ECO:0000313" key="4">
    <source>
        <dbReference type="Proteomes" id="UP000184509"/>
    </source>
</evidence>
<dbReference type="InterPro" id="IPR001296">
    <property type="entry name" value="Glyco_trans_1"/>
</dbReference>
<dbReference type="InterPro" id="IPR050194">
    <property type="entry name" value="Glycosyltransferase_grp1"/>
</dbReference>
<dbReference type="Gene3D" id="3.40.50.2000">
    <property type="entry name" value="Glycogen Phosphorylase B"/>
    <property type="match status" value="2"/>
</dbReference>
<reference evidence="3 4" key="1">
    <citation type="submission" date="2016-11" db="EMBL/GenBank/DDBJ databases">
        <authorList>
            <person name="Jaros S."/>
            <person name="Januszkiewicz K."/>
            <person name="Wedrychowicz H."/>
        </authorList>
    </citation>
    <scope>NUCLEOTIDE SEQUENCE [LARGE SCALE GENOMIC DNA]</scope>
    <source>
        <strain evidence="3 4">DSM 26991</strain>
    </source>
</reference>
<dbReference type="SUPFAM" id="SSF53756">
    <property type="entry name" value="UDP-Glycosyltransferase/glycogen phosphorylase"/>
    <property type="match status" value="1"/>
</dbReference>
<evidence type="ECO:0000259" key="2">
    <source>
        <dbReference type="Pfam" id="PF13439"/>
    </source>
</evidence>
<dbReference type="Proteomes" id="UP000184509">
    <property type="component" value="Unassembled WGS sequence"/>
</dbReference>
<dbReference type="STRING" id="1297750.SAMN05444405_105228"/>
<dbReference type="Pfam" id="PF00534">
    <property type="entry name" value="Glycos_transf_1"/>
    <property type="match status" value="1"/>
</dbReference>
<feature type="domain" description="Glycosyl transferase family 1" evidence="1">
    <location>
        <begin position="213"/>
        <end position="358"/>
    </location>
</feature>
<dbReference type="Pfam" id="PF13439">
    <property type="entry name" value="Glyco_transf_4"/>
    <property type="match status" value="1"/>
</dbReference>
<dbReference type="OrthoDB" id="9811239at2"/>
<name>A0A1M4ZCI0_9BACE</name>
<feature type="domain" description="Glycosyltransferase subfamily 4-like N-terminal" evidence="2">
    <location>
        <begin position="31"/>
        <end position="205"/>
    </location>
</feature>
<dbReference type="AlphaFoldDB" id="A0A1M4ZCI0"/>
<dbReference type="PANTHER" id="PTHR45947:SF15">
    <property type="entry name" value="TEICHURONIC ACID BIOSYNTHESIS GLYCOSYLTRANSFERASE TUAC-RELATED"/>
    <property type="match status" value="1"/>
</dbReference>
<dbReference type="PANTHER" id="PTHR45947">
    <property type="entry name" value="SULFOQUINOVOSYL TRANSFERASE SQD2"/>
    <property type="match status" value="1"/>
</dbReference>
<keyword evidence="3" id="KW-0808">Transferase</keyword>
<evidence type="ECO:0000259" key="1">
    <source>
        <dbReference type="Pfam" id="PF00534"/>
    </source>
</evidence>
<dbReference type="InterPro" id="IPR028098">
    <property type="entry name" value="Glyco_trans_4-like_N"/>
</dbReference>
<dbReference type="GO" id="GO:0016757">
    <property type="term" value="F:glycosyltransferase activity"/>
    <property type="evidence" value="ECO:0007669"/>
    <property type="project" value="InterPro"/>
</dbReference>
<organism evidence="3 4">
    <name type="scientific">Bacteroides luti</name>
    <dbReference type="NCBI Taxonomy" id="1297750"/>
    <lineage>
        <taxon>Bacteria</taxon>
        <taxon>Pseudomonadati</taxon>
        <taxon>Bacteroidota</taxon>
        <taxon>Bacteroidia</taxon>
        <taxon>Bacteroidales</taxon>
        <taxon>Bacteroidaceae</taxon>
        <taxon>Bacteroides</taxon>
    </lineage>
</organism>
<protein>
    <submittedName>
        <fullName evidence="3">Glycosyltransferase involved in cell wall bisynthesis</fullName>
    </submittedName>
</protein>
<dbReference type="RefSeq" id="WP_073400501.1">
    <property type="nucleotide sequence ID" value="NZ_FQTV01000005.1"/>
</dbReference>